<evidence type="ECO:0000313" key="2">
    <source>
        <dbReference type="Proteomes" id="UP000660270"/>
    </source>
</evidence>
<evidence type="ECO:0000313" key="1">
    <source>
        <dbReference type="EMBL" id="MBD2686205.1"/>
    </source>
</evidence>
<dbReference type="GeneID" id="78219628"/>
<dbReference type="EMBL" id="JACJTM010000028">
    <property type="protein sequence ID" value="MBD2686205.1"/>
    <property type="molecule type" value="Genomic_DNA"/>
</dbReference>
<accession>A0ABR8IS85</accession>
<dbReference type="Proteomes" id="UP000660270">
    <property type="component" value="Unassembled WGS sequence"/>
</dbReference>
<proteinExistence type="predicted"/>
<reference evidence="1 2" key="1">
    <citation type="journal article" date="2020" name="ISME J.">
        <title>Comparative genomics reveals insights into cyanobacterial evolution and habitat adaptation.</title>
        <authorList>
            <person name="Chen M.Y."/>
            <person name="Teng W.K."/>
            <person name="Zhao L."/>
            <person name="Hu C.X."/>
            <person name="Zhou Y.K."/>
            <person name="Han B.P."/>
            <person name="Song L.R."/>
            <person name="Shu W.S."/>
        </authorList>
    </citation>
    <scope>NUCLEOTIDE SEQUENCE [LARGE SCALE GENOMIC DNA]</scope>
    <source>
        <strain evidence="1 2">FACHB-1249</strain>
    </source>
</reference>
<sequence length="45" mass="4926">MTSNYLYLYDFATSANSKKVLILGALGIARKFLLMGEEGIEPATN</sequence>
<name>A0ABR8IS85_APHFL</name>
<comment type="caution">
    <text evidence="1">The sequence shown here is derived from an EMBL/GenBank/DDBJ whole genome shotgun (WGS) entry which is preliminary data.</text>
</comment>
<keyword evidence="2" id="KW-1185">Reference proteome</keyword>
<organism evidence="1 2">
    <name type="scientific">Aphanizomenon flos-aquae FACHB-1249</name>
    <dbReference type="NCBI Taxonomy" id="2692889"/>
    <lineage>
        <taxon>Bacteria</taxon>
        <taxon>Bacillati</taxon>
        <taxon>Cyanobacteriota</taxon>
        <taxon>Cyanophyceae</taxon>
        <taxon>Nostocales</taxon>
        <taxon>Aphanizomenonaceae</taxon>
        <taxon>Aphanizomenon</taxon>
    </lineage>
</organism>
<dbReference type="RefSeq" id="WP_190387656.1">
    <property type="nucleotide sequence ID" value="NZ_JACJTM010000028.1"/>
</dbReference>
<gene>
    <name evidence="1" type="ORF">H6G43_13470</name>
</gene>
<protein>
    <submittedName>
        <fullName evidence="1">Uncharacterized protein</fullName>
    </submittedName>
</protein>